<evidence type="ECO:0000259" key="19">
    <source>
        <dbReference type="PROSITE" id="PS50885"/>
    </source>
</evidence>
<evidence type="ECO:0000256" key="5">
    <source>
        <dbReference type="ARBA" id="ARBA00022679"/>
    </source>
</evidence>
<dbReference type="SUPFAM" id="SSF55785">
    <property type="entry name" value="PYP-like sensor domain (PAS domain)"/>
    <property type="match status" value="1"/>
</dbReference>
<dbReference type="Proteomes" id="UP000182692">
    <property type="component" value="Unassembled WGS sequence"/>
</dbReference>
<keyword evidence="7" id="KW-0418">Kinase</keyword>
<evidence type="ECO:0000256" key="4">
    <source>
        <dbReference type="ARBA" id="ARBA00022553"/>
    </source>
</evidence>
<dbReference type="InterPro" id="IPR004358">
    <property type="entry name" value="Sig_transdc_His_kin-like_C"/>
</dbReference>
<evidence type="ECO:0000256" key="1">
    <source>
        <dbReference type="ARBA" id="ARBA00000085"/>
    </source>
</evidence>
<dbReference type="EMBL" id="FOWR01000046">
    <property type="protein sequence ID" value="SFQ16620.1"/>
    <property type="molecule type" value="Genomic_DNA"/>
</dbReference>
<dbReference type="Pfam" id="PF00072">
    <property type="entry name" value="Response_reg"/>
    <property type="match status" value="1"/>
</dbReference>
<evidence type="ECO:0000256" key="12">
    <source>
        <dbReference type="PROSITE-ProRule" id="PRU00169"/>
    </source>
</evidence>
<reference evidence="20 21" key="1">
    <citation type="submission" date="2016-10" db="EMBL/GenBank/DDBJ databases">
        <authorList>
            <person name="de Groot N.N."/>
        </authorList>
    </citation>
    <scope>NUCLEOTIDE SEQUENCE [LARGE SCALE GENOMIC DNA]</scope>
    <source>
        <strain evidence="20 21">DSM 15893</strain>
    </source>
</reference>
<dbReference type="OrthoDB" id="9810730at2"/>
<dbReference type="Gene3D" id="1.10.287.130">
    <property type="match status" value="1"/>
</dbReference>
<dbReference type="PANTHER" id="PTHR45339">
    <property type="entry name" value="HYBRID SIGNAL TRANSDUCTION HISTIDINE KINASE J"/>
    <property type="match status" value="1"/>
</dbReference>
<dbReference type="InterPro" id="IPR036890">
    <property type="entry name" value="HATPase_C_sf"/>
</dbReference>
<dbReference type="Pfam" id="PF00512">
    <property type="entry name" value="HisKA"/>
    <property type="match status" value="1"/>
</dbReference>
<feature type="domain" description="PAS" evidence="17">
    <location>
        <begin position="241"/>
        <end position="312"/>
    </location>
</feature>
<evidence type="ECO:0000259" key="18">
    <source>
        <dbReference type="PROSITE" id="PS50113"/>
    </source>
</evidence>
<dbReference type="RefSeq" id="WP_074928508.1">
    <property type="nucleotide sequence ID" value="NZ_FOWR01000046.1"/>
</dbReference>
<evidence type="ECO:0000256" key="11">
    <source>
        <dbReference type="ARBA" id="ARBA00068150"/>
    </source>
</evidence>
<dbReference type="PANTHER" id="PTHR45339:SF5">
    <property type="entry name" value="HISTIDINE KINASE"/>
    <property type="match status" value="1"/>
</dbReference>
<dbReference type="InterPro" id="IPR035965">
    <property type="entry name" value="PAS-like_dom_sf"/>
</dbReference>
<dbReference type="SMART" id="SM00448">
    <property type="entry name" value="REC"/>
    <property type="match status" value="1"/>
</dbReference>
<organism evidence="20 21">
    <name type="scientific">Enterovibrio norvegicus DSM 15893</name>
    <dbReference type="NCBI Taxonomy" id="1121869"/>
    <lineage>
        <taxon>Bacteria</taxon>
        <taxon>Pseudomonadati</taxon>
        <taxon>Pseudomonadota</taxon>
        <taxon>Gammaproteobacteria</taxon>
        <taxon>Vibrionales</taxon>
        <taxon>Vibrionaceae</taxon>
        <taxon>Enterovibrio</taxon>
    </lineage>
</organism>
<keyword evidence="6" id="KW-0547">Nucleotide-binding</keyword>
<evidence type="ECO:0000256" key="13">
    <source>
        <dbReference type="SAM" id="MobiDB-lite"/>
    </source>
</evidence>
<evidence type="ECO:0000256" key="14">
    <source>
        <dbReference type="SAM" id="Phobius"/>
    </source>
</evidence>
<dbReference type="InterPro" id="IPR000700">
    <property type="entry name" value="PAS-assoc_C"/>
</dbReference>
<dbReference type="CDD" id="cd00130">
    <property type="entry name" value="PAS"/>
    <property type="match status" value="1"/>
</dbReference>
<dbReference type="Pfam" id="PF00672">
    <property type="entry name" value="HAMP"/>
    <property type="match status" value="1"/>
</dbReference>
<dbReference type="GO" id="GO:0005524">
    <property type="term" value="F:ATP binding"/>
    <property type="evidence" value="ECO:0007669"/>
    <property type="project" value="UniProtKB-KW"/>
</dbReference>
<feature type="region of interest" description="Disordered" evidence="13">
    <location>
        <begin position="94"/>
        <end position="113"/>
    </location>
</feature>
<keyword evidence="5" id="KW-0808">Transferase</keyword>
<dbReference type="PRINTS" id="PR00344">
    <property type="entry name" value="BCTRLSENSOR"/>
</dbReference>
<dbReference type="GO" id="GO:0016020">
    <property type="term" value="C:membrane"/>
    <property type="evidence" value="ECO:0007669"/>
    <property type="project" value="UniProtKB-SubCell"/>
</dbReference>
<evidence type="ECO:0000256" key="6">
    <source>
        <dbReference type="ARBA" id="ARBA00022741"/>
    </source>
</evidence>
<dbReference type="CDD" id="cd00082">
    <property type="entry name" value="HisKA"/>
    <property type="match status" value="1"/>
</dbReference>
<dbReference type="SUPFAM" id="SSF47384">
    <property type="entry name" value="Homodimeric domain of signal transducing histidine kinase"/>
    <property type="match status" value="1"/>
</dbReference>
<evidence type="ECO:0000256" key="10">
    <source>
        <dbReference type="ARBA" id="ARBA00064003"/>
    </source>
</evidence>
<feature type="transmembrane region" description="Helical" evidence="14">
    <location>
        <begin position="7"/>
        <end position="30"/>
    </location>
</feature>
<dbReference type="STRING" id="1121869.SAMN03084138_04230"/>
<dbReference type="FunFam" id="3.30.565.10:FF:000010">
    <property type="entry name" value="Sensor histidine kinase RcsC"/>
    <property type="match status" value="1"/>
</dbReference>
<name>A0A1I5WA54_9GAMM</name>
<dbReference type="CDD" id="cd06225">
    <property type="entry name" value="HAMP"/>
    <property type="match status" value="1"/>
</dbReference>
<dbReference type="Gene3D" id="6.10.340.10">
    <property type="match status" value="1"/>
</dbReference>
<evidence type="ECO:0000259" key="16">
    <source>
        <dbReference type="PROSITE" id="PS50110"/>
    </source>
</evidence>
<keyword evidence="14" id="KW-0812">Transmembrane</keyword>
<dbReference type="SMART" id="SM00304">
    <property type="entry name" value="HAMP"/>
    <property type="match status" value="1"/>
</dbReference>
<evidence type="ECO:0000256" key="9">
    <source>
        <dbReference type="ARBA" id="ARBA00023012"/>
    </source>
</evidence>
<dbReference type="InterPro" id="IPR001789">
    <property type="entry name" value="Sig_transdc_resp-reg_receiver"/>
</dbReference>
<dbReference type="PROSITE" id="PS50110">
    <property type="entry name" value="RESPONSE_REGULATORY"/>
    <property type="match status" value="1"/>
</dbReference>
<dbReference type="Gene3D" id="3.30.450.20">
    <property type="entry name" value="PAS domain"/>
    <property type="match status" value="1"/>
</dbReference>
<dbReference type="InterPro" id="IPR011006">
    <property type="entry name" value="CheY-like_superfamily"/>
</dbReference>
<comment type="subcellular location">
    <subcellularLocation>
        <location evidence="2">Membrane</location>
    </subcellularLocation>
</comment>
<dbReference type="Gene3D" id="3.30.565.10">
    <property type="entry name" value="Histidine kinase-like ATPase, C-terminal domain"/>
    <property type="match status" value="1"/>
</dbReference>
<dbReference type="InterPro" id="IPR000014">
    <property type="entry name" value="PAS"/>
</dbReference>
<dbReference type="PROSITE" id="PS50885">
    <property type="entry name" value="HAMP"/>
    <property type="match status" value="1"/>
</dbReference>
<protein>
    <recommendedName>
        <fullName evidence="11">Sensory/regulatory protein RpfC</fullName>
        <ecNumber evidence="3">2.7.13.3</ecNumber>
    </recommendedName>
</protein>
<feature type="transmembrane region" description="Helical" evidence="14">
    <location>
        <begin position="153"/>
        <end position="176"/>
    </location>
</feature>
<sequence>MSFRLKTIIGIALIELVLLAILVFSGLNWLRGSNEQQIELDGELLSSTFAIATRDAIISTDLANLNAFTQDAIANKNIVYINVKNDEGRLLAGASSLPDDKHTPNYDQRPSESEDDIYDIRTNVVIDEWKVGEIEFGLNVSSFNALLYNAQKYAVAIAALEIVLVALFSLAFGSLLTKQLLKLQTGAKRISENGPGDTVPVKGNDEVAQVTRAFNDMSIALDHSYTEISHEKNRYKVLADQNMMLAEIVEQSHEAILVTNKEGKIQRVNHAFSKIFGYKEDGILNKRIMPLLFRQSMDTSPAHCISDAIENASIAMVKAQCLNHENVAFWTEITVFPIKNYSGNVERLAFIVRDVTDNHEFETKLKEAVTRAESATKAKSEFLANMSHEIRTPMNGIIGMSDMLQETPLNREQQGFTDIINSSARDLLYLLNDILDFSKLEAQKLSLQEEYFCLRKVVEETMTMISIDAAKKDLMLAIDIDPALKMEAYGDGFRLRQILNNLLVNAVKFTEHGYIKLIVTGSEDLAKNRVDYTFCIEDSGIGIPESKINDITTAFQQVDGTTSRRYEGTGLGLAITQRLLTLFNGTLHIESKENHGSQFWFTIRLPLLGENRSTKFALDGKNIAIINADPLHRAIFNRYFAHWCANIQYLNNPESISKGQTRYDVAIVLLSNNVSLPPSITCPVIGVTPHIEDRTPHTDDAGITLISKPIRMHVLLREVLHALNQKPLPMLEPSSDSYRPKFPDKIKKMSIVVVDDISYNREVIRVYLSELEPNIQFLSNAQQAFEQYKHRPFDILLTDVSMPDRDGYELTQQLRRYEHEHQIPPASIVGLSAHAGRQDFNRAIEAGMDSYLTKPIVREDLTEALIKACRARQALLANNAQS</sequence>
<evidence type="ECO:0000313" key="20">
    <source>
        <dbReference type="EMBL" id="SFQ16620.1"/>
    </source>
</evidence>
<dbReference type="PROSITE" id="PS50109">
    <property type="entry name" value="HIS_KIN"/>
    <property type="match status" value="1"/>
</dbReference>
<feature type="compositionally biased region" description="Basic and acidic residues" evidence="13">
    <location>
        <begin position="98"/>
        <end position="112"/>
    </location>
</feature>
<evidence type="ECO:0000259" key="15">
    <source>
        <dbReference type="PROSITE" id="PS50109"/>
    </source>
</evidence>
<evidence type="ECO:0000256" key="2">
    <source>
        <dbReference type="ARBA" id="ARBA00004370"/>
    </source>
</evidence>
<feature type="domain" description="PAC" evidence="18">
    <location>
        <begin position="310"/>
        <end position="367"/>
    </location>
</feature>
<feature type="modified residue" description="4-aspartylphosphate" evidence="12">
    <location>
        <position position="799"/>
    </location>
</feature>
<dbReference type="NCBIfam" id="TIGR00229">
    <property type="entry name" value="sensory_box"/>
    <property type="match status" value="1"/>
</dbReference>
<dbReference type="SMART" id="SM00388">
    <property type="entry name" value="HisKA"/>
    <property type="match status" value="1"/>
</dbReference>
<keyword evidence="8" id="KW-0067">ATP-binding</keyword>
<feature type="domain" description="Response regulatory" evidence="16">
    <location>
        <begin position="750"/>
        <end position="869"/>
    </location>
</feature>
<comment type="catalytic activity">
    <reaction evidence="1">
        <text>ATP + protein L-histidine = ADP + protein N-phospho-L-histidine.</text>
        <dbReference type="EC" id="2.7.13.3"/>
    </reaction>
</comment>
<proteinExistence type="predicted"/>
<feature type="domain" description="HAMP" evidence="19">
    <location>
        <begin position="174"/>
        <end position="226"/>
    </location>
</feature>
<dbReference type="SMART" id="SM00091">
    <property type="entry name" value="PAS"/>
    <property type="match status" value="1"/>
</dbReference>
<keyword evidence="14" id="KW-1133">Transmembrane helix</keyword>
<dbReference type="InterPro" id="IPR003594">
    <property type="entry name" value="HATPase_dom"/>
</dbReference>
<dbReference type="GeneID" id="35873247"/>
<dbReference type="FunFam" id="1.10.287.130:FF:000002">
    <property type="entry name" value="Two-component osmosensing histidine kinase"/>
    <property type="match status" value="1"/>
</dbReference>
<dbReference type="PROSITE" id="PS50112">
    <property type="entry name" value="PAS"/>
    <property type="match status" value="1"/>
</dbReference>
<dbReference type="Gene3D" id="3.40.50.2300">
    <property type="match status" value="1"/>
</dbReference>
<dbReference type="InterPro" id="IPR003660">
    <property type="entry name" value="HAMP_dom"/>
</dbReference>
<dbReference type="InterPro" id="IPR005467">
    <property type="entry name" value="His_kinase_dom"/>
</dbReference>
<dbReference type="EC" id="2.7.13.3" evidence="3"/>
<gene>
    <name evidence="20" type="ORF">SAMN03084138_04230</name>
</gene>
<dbReference type="Pfam" id="PF02518">
    <property type="entry name" value="HATPase_c"/>
    <property type="match status" value="1"/>
</dbReference>
<dbReference type="SUPFAM" id="SSF55874">
    <property type="entry name" value="ATPase domain of HSP90 chaperone/DNA topoisomerase II/histidine kinase"/>
    <property type="match status" value="1"/>
</dbReference>
<dbReference type="Pfam" id="PF13426">
    <property type="entry name" value="PAS_9"/>
    <property type="match status" value="1"/>
</dbReference>
<dbReference type="InterPro" id="IPR036097">
    <property type="entry name" value="HisK_dim/P_sf"/>
</dbReference>
<dbReference type="CDD" id="cd16922">
    <property type="entry name" value="HATPase_EvgS-ArcB-TorS-like"/>
    <property type="match status" value="1"/>
</dbReference>
<keyword evidence="9" id="KW-0902">Two-component regulatory system</keyword>
<dbReference type="CDD" id="cd17546">
    <property type="entry name" value="REC_hyHK_CKI1_RcsC-like"/>
    <property type="match status" value="1"/>
</dbReference>
<evidence type="ECO:0000256" key="3">
    <source>
        <dbReference type="ARBA" id="ARBA00012438"/>
    </source>
</evidence>
<dbReference type="GO" id="GO:0000155">
    <property type="term" value="F:phosphorelay sensor kinase activity"/>
    <property type="evidence" value="ECO:0007669"/>
    <property type="project" value="InterPro"/>
</dbReference>
<evidence type="ECO:0000256" key="7">
    <source>
        <dbReference type="ARBA" id="ARBA00022777"/>
    </source>
</evidence>
<evidence type="ECO:0000256" key="8">
    <source>
        <dbReference type="ARBA" id="ARBA00022840"/>
    </source>
</evidence>
<comment type="subunit">
    <text evidence="10">At low DSF concentrations, interacts with RpfF.</text>
</comment>
<evidence type="ECO:0000313" key="21">
    <source>
        <dbReference type="Proteomes" id="UP000182692"/>
    </source>
</evidence>
<evidence type="ECO:0000259" key="17">
    <source>
        <dbReference type="PROSITE" id="PS50112"/>
    </source>
</evidence>
<dbReference type="AlphaFoldDB" id="A0A1I5WA54"/>
<dbReference type="SUPFAM" id="SSF52172">
    <property type="entry name" value="CheY-like"/>
    <property type="match status" value="1"/>
</dbReference>
<dbReference type="InterPro" id="IPR003661">
    <property type="entry name" value="HisK_dim/P_dom"/>
</dbReference>
<keyword evidence="4 12" id="KW-0597">Phosphoprotein</keyword>
<dbReference type="SMART" id="SM00387">
    <property type="entry name" value="HATPase_c"/>
    <property type="match status" value="1"/>
</dbReference>
<feature type="domain" description="Histidine kinase" evidence="15">
    <location>
        <begin position="385"/>
        <end position="607"/>
    </location>
</feature>
<dbReference type="PROSITE" id="PS50113">
    <property type="entry name" value="PAC"/>
    <property type="match status" value="1"/>
</dbReference>
<accession>A0A1I5WA54</accession>
<keyword evidence="14" id="KW-0472">Membrane</keyword>